<name>A0A9D1PKX2_9BACI</name>
<reference evidence="2" key="2">
    <citation type="submission" date="2021-04" db="EMBL/GenBank/DDBJ databases">
        <authorList>
            <person name="Gilroy R."/>
        </authorList>
    </citation>
    <scope>NUCLEOTIDE SEQUENCE</scope>
    <source>
        <strain evidence="2">CHK169-2315</strain>
    </source>
</reference>
<feature type="transmembrane region" description="Helical" evidence="1">
    <location>
        <begin position="89"/>
        <end position="108"/>
    </location>
</feature>
<sequence>MKFHKAIFGAYHLNLHNIHIERFLHMCYEMNVPFYQLCMVEKEKWSIKILRKDWHKIAHMIEEASIPVTIVGQTGITYYVQRFLHRKEWVVTLVLSSLLLFLLQFVVFDVRYNSMPIYIEKEIEKEMKNIGLQKWAWIPSLDHPKQMEQYIIDQLHSIQHIQIERSGNTYLIDVEEKKVEPKESHKPPQHLVANKSGVIEKASIVQGDMLVHRYEVVEKGDILVSGEIVNDEDNDIKHYVHAEGAVYATTWYEVNISMPVEQYKEQIVGLNAHQYRLRINNVEIPIWGNIFHAYEPKKEEKILKDQWKFFREWPVEIRELYYYEKEQIENSVSKDQLKKRMTHYITKYLKKNLGKHVKIKKYYILHEEQVNGRVKWNLYVSVTENIASPKKIHHKR</sequence>
<reference evidence="2" key="1">
    <citation type="journal article" date="2021" name="PeerJ">
        <title>Extensive microbial diversity within the chicken gut microbiome revealed by metagenomics and culture.</title>
        <authorList>
            <person name="Gilroy R."/>
            <person name="Ravi A."/>
            <person name="Getino M."/>
            <person name="Pursley I."/>
            <person name="Horton D.L."/>
            <person name="Alikhan N.F."/>
            <person name="Baker D."/>
            <person name="Gharbi K."/>
            <person name="Hall N."/>
            <person name="Watson M."/>
            <person name="Adriaenssens E.M."/>
            <person name="Foster-Nyarko E."/>
            <person name="Jarju S."/>
            <person name="Secka A."/>
            <person name="Antonio M."/>
            <person name="Oren A."/>
            <person name="Chaudhuri R.R."/>
            <person name="La Ragione R."/>
            <person name="Hildebrand F."/>
            <person name="Pallen M.J."/>
        </authorList>
    </citation>
    <scope>NUCLEOTIDE SEQUENCE</scope>
    <source>
        <strain evidence="2">CHK169-2315</strain>
    </source>
</reference>
<keyword evidence="1" id="KW-0812">Transmembrane</keyword>
<gene>
    <name evidence="2" type="ORF">H9895_00995</name>
</gene>
<evidence type="ECO:0000313" key="2">
    <source>
        <dbReference type="EMBL" id="HIV73640.1"/>
    </source>
</evidence>
<dbReference type="Proteomes" id="UP000823937">
    <property type="component" value="Unassembled WGS sequence"/>
</dbReference>
<evidence type="ECO:0000256" key="1">
    <source>
        <dbReference type="SAM" id="Phobius"/>
    </source>
</evidence>
<dbReference type="Pfam" id="PF06898">
    <property type="entry name" value="YqfD"/>
    <property type="match status" value="1"/>
</dbReference>
<organism evidence="2 3">
    <name type="scientific">Candidatus Pseudogracilibacillus intestinigallinarum</name>
    <dbReference type="NCBI Taxonomy" id="2838742"/>
    <lineage>
        <taxon>Bacteria</taxon>
        <taxon>Bacillati</taxon>
        <taxon>Bacillota</taxon>
        <taxon>Bacilli</taxon>
        <taxon>Bacillales</taxon>
        <taxon>Bacillaceae</taxon>
        <taxon>Pseudogracilibacillus</taxon>
    </lineage>
</organism>
<proteinExistence type="predicted"/>
<accession>A0A9D1PKX2</accession>
<keyword evidence="1" id="KW-0472">Membrane</keyword>
<keyword evidence="1" id="KW-1133">Transmembrane helix</keyword>
<protein>
    <submittedName>
        <fullName evidence="2">Sporulation protein YqfD</fullName>
    </submittedName>
</protein>
<evidence type="ECO:0000313" key="3">
    <source>
        <dbReference type="Proteomes" id="UP000823937"/>
    </source>
</evidence>
<dbReference type="AlphaFoldDB" id="A0A9D1PKX2"/>
<dbReference type="InterPro" id="IPR010690">
    <property type="entry name" value="YqfD"/>
</dbReference>
<dbReference type="EMBL" id="DXHX01000015">
    <property type="protein sequence ID" value="HIV73640.1"/>
    <property type="molecule type" value="Genomic_DNA"/>
</dbReference>
<comment type="caution">
    <text evidence="2">The sequence shown here is derived from an EMBL/GenBank/DDBJ whole genome shotgun (WGS) entry which is preliminary data.</text>
</comment>